<evidence type="ECO:0000313" key="1">
    <source>
        <dbReference type="EMBL" id="MBJ7600595.1"/>
    </source>
</evidence>
<dbReference type="EMBL" id="JAEKNR010000213">
    <property type="protein sequence ID" value="MBJ7600595.1"/>
    <property type="molecule type" value="Genomic_DNA"/>
</dbReference>
<accession>A0A934K954</accession>
<keyword evidence="2" id="KW-1185">Reference proteome</keyword>
<comment type="caution">
    <text evidence="1">The sequence shown here is derived from an EMBL/GenBank/DDBJ whole genome shotgun (WGS) entry which is preliminary data.</text>
</comment>
<dbReference type="AlphaFoldDB" id="A0A934K954"/>
<proteinExistence type="predicted"/>
<protein>
    <submittedName>
        <fullName evidence="1">Uncharacterized protein</fullName>
    </submittedName>
</protein>
<sequence length="76" mass="8563">MIGRYILRFRGPGATPAEDLRLIKSMAGTRVIDQSDRTLLVEAPDGELRRLMSGMSRWAIGDERSFPLPDHRPKPS</sequence>
<evidence type="ECO:0000313" key="2">
    <source>
        <dbReference type="Proteomes" id="UP000612893"/>
    </source>
</evidence>
<reference evidence="1" key="1">
    <citation type="submission" date="2020-10" db="EMBL/GenBank/DDBJ databases">
        <title>Ca. Dormibacterota MAGs.</title>
        <authorList>
            <person name="Montgomery K."/>
        </authorList>
    </citation>
    <scope>NUCLEOTIDE SEQUENCE [LARGE SCALE GENOMIC DNA]</scope>
    <source>
        <strain evidence="1">SC8812_S17_10</strain>
    </source>
</reference>
<name>A0A934K954_9BACT</name>
<organism evidence="1 2">
    <name type="scientific">Candidatus Nephthysia bennettiae</name>
    <dbReference type="NCBI Taxonomy" id="3127016"/>
    <lineage>
        <taxon>Bacteria</taxon>
        <taxon>Bacillati</taxon>
        <taxon>Candidatus Dormiibacterota</taxon>
        <taxon>Candidatus Dormibacteria</taxon>
        <taxon>Candidatus Dormibacterales</taxon>
        <taxon>Candidatus Dormibacteraceae</taxon>
        <taxon>Candidatus Nephthysia</taxon>
    </lineage>
</organism>
<dbReference type="Proteomes" id="UP000612893">
    <property type="component" value="Unassembled WGS sequence"/>
</dbReference>
<dbReference type="RefSeq" id="WP_338204493.1">
    <property type="nucleotide sequence ID" value="NZ_JAEKNR010000213.1"/>
</dbReference>
<gene>
    <name evidence="1" type="ORF">JF922_21315</name>
</gene>